<dbReference type="AlphaFoldDB" id="A0A146JZD4"/>
<organism evidence="1">
    <name type="scientific">Trepomonas sp. PC1</name>
    <dbReference type="NCBI Taxonomy" id="1076344"/>
    <lineage>
        <taxon>Eukaryota</taxon>
        <taxon>Metamonada</taxon>
        <taxon>Diplomonadida</taxon>
        <taxon>Hexamitidae</taxon>
        <taxon>Hexamitinae</taxon>
        <taxon>Trepomonas</taxon>
    </lineage>
</organism>
<sequence length="317" mass="36877">EKSSYNSLLEKILQITQPNTHMYPAILEIISNNVPQFTVPFSVKDSVQAIKQSLKQLTTVIQPFHELLIQIYPFLDQSEKIFLVAATLNHSNSSNSLLIFLLQEIHLKHLDLSIQLSELPIEPEFQLLIGMRPLKLQGFFNFFNNKNDNSEIDTQLQKVAFQQRNQKGFLMFNLFDPFTPQTEVEDAKPILSSKLSFSQLNIATVLFINQQIEKQNPIELMALAQTLQLKPSFQISLFVQLFYKQKGLVEDIYGIFTDKPVKARNEQNQYILQIASFLKRQKNFNQRAFLRKIQLLERREVEVDVYEVPFCDFVAEM</sequence>
<name>A0A146JZD4_9EUKA</name>
<feature type="non-terminal residue" evidence="1">
    <location>
        <position position="1"/>
    </location>
</feature>
<gene>
    <name evidence="1" type="ORF">TPC1_31744</name>
</gene>
<protein>
    <submittedName>
        <fullName evidence="1">Uncharacterized protein</fullName>
    </submittedName>
</protein>
<dbReference type="EMBL" id="GDID01007845">
    <property type="protein sequence ID" value="JAP88761.1"/>
    <property type="molecule type" value="Transcribed_RNA"/>
</dbReference>
<accession>A0A146JZD4</accession>
<proteinExistence type="predicted"/>
<evidence type="ECO:0000313" key="1">
    <source>
        <dbReference type="EMBL" id="JAP88761.1"/>
    </source>
</evidence>
<reference evidence="1" key="1">
    <citation type="submission" date="2015-07" db="EMBL/GenBank/DDBJ databases">
        <title>Adaptation to a free-living lifestyle via gene acquisitions in the diplomonad Trepomonas sp. PC1.</title>
        <authorList>
            <person name="Xu F."/>
            <person name="Jerlstrom-Hultqvist J."/>
            <person name="Kolisko M."/>
            <person name="Simpson A.G.B."/>
            <person name="Roger A.J."/>
            <person name="Svard S.G."/>
            <person name="Andersson J.O."/>
        </authorList>
    </citation>
    <scope>NUCLEOTIDE SEQUENCE</scope>
    <source>
        <strain evidence="1">PC1</strain>
    </source>
</reference>